<evidence type="ECO:0000256" key="1">
    <source>
        <dbReference type="ARBA" id="ARBA00023015"/>
    </source>
</evidence>
<evidence type="ECO:0000256" key="2">
    <source>
        <dbReference type="ARBA" id="ARBA00023163"/>
    </source>
</evidence>
<proteinExistence type="predicted"/>
<evidence type="ECO:0000313" key="5">
    <source>
        <dbReference type="Proteomes" id="UP000286288"/>
    </source>
</evidence>
<dbReference type="Pfam" id="PF05043">
    <property type="entry name" value="Mga"/>
    <property type="match status" value="1"/>
</dbReference>
<protein>
    <submittedName>
        <fullName evidence="4">M protein trans-acting positive regulator</fullName>
    </submittedName>
</protein>
<dbReference type="PANTHER" id="PTHR30185:SF18">
    <property type="entry name" value="TRANSCRIPTIONAL REGULATOR MTLR"/>
    <property type="match status" value="1"/>
</dbReference>
<dbReference type="InterPro" id="IPR036388">
    <property type="entry name" value="WH-like_DNA-bd_sf"/>
</dbReference>
<keyword evidence="2" id="KW-0804">Transcription</keyword>
<organism evidence="4 5">
    <name type="scientific">Enterococcus casseliflavus</name>
    <name type="common">Enterococcus flavescens</name>
    <dbReference type="NCBI Taxonomy" id="37734"/>
    <lineage>
        <taxon>Bacteria</taxon>
        <taxon>Bacillati</taxon>
        <taxon>Bacillota</taxon>
        <taxon>Bacilli</taxon>
        <taxon>Lactobacillales</taxon>
        <taxon>Enterococcaceae</taxon>
        <taxon>Enterococcus</taxon>
    </lineage>
</organism>
<evidence type="ECO:0000313" key="4">
    <source>
        <dbReference type="EMBL" id="RHK03105.1"/>
    </source>
</evidence>
<dbReference type="PANTHER" id="PTHR30185">
    <property type="entry name" value="CRYPTIC BETA-GLUCOSIDE BGL OPERON ANTITERMINATOR"/>
    <property type="match status" value="1"/>
</dbReference>
<feature type="domain" description="Mga helix-turn-helix" evidence="3">
    <location>
        <begin position="85"/>
        <end position="162"/>
    </location>
</feature>
<name>A0A415ELZ9_ENTCA</name>
<dbReference type="Proteomes" id="UP000286288">
    <property type="component" value="Unassembled WGS sequence"/>
</dbReference>
<gene>
    <name evidence="4" type="ORF">DW084_17610</name>
</gene>
<dbReference type="InterPro" id="IPR007737">
    <property type="entry name" value="Mga_HTH"/>
</dbReference>
<dbReference type="InterPro" id="IPR050661">
    <property type="entry name" value="BglG_antiterminators"/>
</dbReference>
<sequence length="491" mass="57858">MRDLQLAFISNRTTKRLFRVLSVMERDRLFTIGEMAEKMQVTQRTIANDLKYVKDYFGDCITLVSGNSGFLFEEKKPSVYQEKKQELLKNECLFEIIGHIFQGKLMDIDELAHHYHFSESTFRRLLGQSNEILSSYRLKWVSNPLTIEGSEADLRKFFKDFYYEGIDTAYTLVPDLALHELVLTQLNNKLGQYDIGSGTTPAAFYYTFFIAIKRASLGFPITVPKYLIELAYNGKSFSLLYSLKDGISKLYGVELAKEEFAWIYLVTICKRTLDREASEEKFYQQFHQGSEITKLTEVYLQEFELTNESYAKIKIFLQSFFLSRKVNYALAPALNKEAQDIKESLMRSDNENYQRNLRFLKKHQRKDFLAAPYLEDICVSLTIYSDLIFDFYSPTKRIYFLLEGDHFICQQIRTRAMQQFGTKHTLTFLPLQHLTQEMLNADHIDLIVTNYNRYLLDYIIETDYLLLKAVPDEHDWRNLERKIDPYRKPFI</sequence>
<dbReference type="AlphaFoldDB" id="A0A415ELZ9"/>
<reference evidence="4 5" key="1">
    <citation type="submission" date="2018-08" db="EMBL/GenBank/DDBJ databases">
        <title>A genome reference for cultivated species of the human gut microbiota.</title>
        <authorList>
            <person name="Zou Y."/>
            <person name="Xue W."/>
            <person name="Luo G."/>
        </authorList>
    </citation>
    <scope>NUCLEOTIDE SEQUENCE [LARGE SCALE GENOMIC DNA]</scope>
    <source>
        <strain evidence="4 5">AF48-16</strain>
    </source>
</reference>
<evidence type="ECO:0000259" key="3">
    <source>
        <dbReference type="Pfam" id="PF05043"/>
    </source>
</evidence>
<accession>A0A415ELZ9</accession>
<keyword evidence="1" id="KW-0805">Transcription regulation</keyword>
<dbReference type="EMBL" id="QRMZ01000039">
    <property type="protein sequence ID" value="RHK03105.1"/>
    <property type="molecule type" value="Genomic_DNA"/>
</dbReference>
<comment type="caution">
    <text evidence="4">The sequence shown here is derived from an EMBL/GenBank/DDBJ whole genome shotgun (WGS) entry which is preliminary data.</text>
</comment>
<dbReference type="Gene3D" id="1.10.10.10">
    <property type="entry name" value="Winged helix-like DNA-binding domain superfamily/Winged helix DNA-binding domain"/>
    <property type="match status" value="1"/>
</dbReference>